<dbReference type="Proteomes" id="UP000182652">
    <property type="component" value="Unassembled WGS sequence"/>
</dbReference>
<reference evidence="2 3" key="1">
    <citation type="submission" date="2016-10" db="EMBL/GenBank/DDBJ databases">
        <authorList>
            <person name="de Groot N.N."/>
        </authorList>
    </citation>
    <scope>NUCLEOTIDE SEQUENCE [LARGE SCALE GENOMIC DNA]</scope>
    <source>
        <strain evidence="2 3">DSM 10495</strain>
    </source>
</reference>
<feature type="compositionally biased region" description="Basic residues" evidence="1">
    <location>
        <begin position="181"/>
        <end position="191"/>
    </location>
</feature>
<sequence>MPNMAIAYHRPNRSLVTLRDEVYKRYDYTPARASEFVTGYMSPTNFTGHNADSNGIVHAIDIFTDDNGNLPEAEGRELAEQLRAIGRATGRFSYLIHDMNPTPGQTTPLIAGAFSNWEWQPYTGESPTPTTSTSPPWTSTGATQSTSPRTSTTAPNRGESQASPTLAALSAHRNEGLVRHGNCKRPRRRRR</sequence>
<keyword evidence="3" id="KW-1185">Reference proteome</keyword>
<accession>A0A1H4WNQ1</accession>
<organism evidence="2 3">
    <name type="scientific">Arthrobacter woluwensis</name>
    <dbReference type="NCBI Taxonomy" id="156980"/>
    <lineage>
        <taxon>Bacteria</taxon>
        <taxon>Bacillati</taxon>
        <taxon>Actinomycetota</taxon>
        <taxon>Actinomycetes</taxon>
        <taxon>Micrococcales</taxon>
        <taxon>Micrococcaceae</taxon>
        <taxon>Arthrobacter</taxon>
    </lineage>
</organism>
<feature type="compositionally biased region" description="Polar residues" evidence="1">
    <location>
        <begin position="141"/>
        <end position="164"/>
    </location>
</feature>
<evidence type="ECO:0000313" key="2">
    <source>
        <dbReference type="EMBL" id="SEC94271.1"/>
    </source>
</evidence>
<name>A0A1H4WNQ1_9MICC</name>
<feature type="compositionally biased region" description="Low complexity" evidence="1">
    <location>
        <begin position="126"/>
        <end position="140"/>
    </location>
</feature>
<dbReference type="STRING" id="156980.SAMN04489745_3526"/>
<evidence type="ECO:0000313" key="3">
    <source>
        <dbReference type="Proteomes" id="UP000182652"/>
    </source>
</evidence>
<evidence type="ECO:0000256" key="1">
    <source>
        <dbReference type="SAM" id="MobiDB-lite"/>
    </source>
</evidence>
<feature type="region of interest" description="Disordered" evidence="1">
    <location>
        <begin position="120"/>
        <end position="191"/>
    </location>
</feature>
<protein>
    <submittedName>
        <fullName evidence="2">Uncharacterized protein</fullName>
    </submittedName>
</protein>
<gene>
    <name evidence="2" type="ORF">SAMN04489745_3526</name>
</gene>
<dbReference type="EMBL" id="FNSN01000005">
    <property type="protein sequence ID" value="SEC94271.1"/>
    <property type="molecule type" value="Genomic_DNA"/>
</dbReference>
<proteinExistence type="predicted"/>
<dbReference type="AlphaFoldDB" id="A0A1H4WNQ1"/>